<dbReference type="EMBL" id="JAMXLT020000024">
    <property type="protein sequence ID" value="MDW8549922.1"/>
    <property type="molecule type" value="Genomic_DNA"/>
</dbReference>
<protein>
    <recommendedName>
        <fullName evidence="3">Lipoprotein</fullName>
    </recommendedName>
</protein>
<dbReference type="Proteomes" id="UP001204439">
    <property type="component" value="Unassembled WGS sequence"/>
</dbReference>
<reference evidence="1 2" key="1">
    <citation type="submission" date="2023-11" db="EMBL/GenBank/DDBJ databases">
        <title>First isolation, identification, and characterization of non-pathogenic Epilithonimonas ginsengisoli isolated from diseased farmed rainbow trout (Oncorhynchus mykiss) in Chile.</title>
        <authorList>
            <person name="Miranda C.D."/>
            <person name="Irgang R."/>
            <person name="Concha C."/>
            <person name="Rojas R."/>
            <person name="Avendano R."/>
        </authorList>
    </citation>
    <scope>NUCLEOTIDE SEQUENCE [LARGE SCALE GENOMIC DNA]</scope>
    <source>
        <strain evidence="1 2">FP99</strain>
    </source>
</reference>
<evidence type="ECO:0000313" key="1">
    <source>
        <dbReference type="EMBL" id="MDW8549922.1"/>
    </source>
</evidence>
<sequence length="171" mass="20138">MKNLSALCLIITSLLLWSCENKVEKTTDAKKVQKTPEVNDNWDFTNREFEDSHIRLLNKFDVFSFDKISDSTIILHGNIFQGWKRKALEIKDTLQLTEKHFSQDSLGKKRQQILTYSKRDQTIFQLIITKKELTYDSGNRKLKTDVWFDYSGKLSINKKQLKYSTSDLYTK</sequence>
<evidence type="ECO:0008006" key="3">
    <source>
        <dbReference type="Google" id="ProtNLM"/>
    </source>
</evidence>
<organism evidence="1 2">
    <name type="scientific">Epilithonimonas ginsengisoli</name>
    <dbReference type="NCBI Taxonomy" id="1245592"/>
    <lineage>
        <taxon>Bacteria</taxon>
        <taxon>Pseudomonadati</taxon>
        <taxon>Bacteroidota</taxon>
        <taxon>Flavobacteriia</taxon>
        <taxon>Flavobacteriales</taxon>
        <taxon>Weeksellaceae</taxon>
        <taxon>Chryseobacterium group</taxon>
        <taxon>Epilithonimonas</taxon>
    </lineage>
</organism>
<evidence type="ECO:0000313" key="2">
    <source>
        <dbReference type="Proteomes" id="UP001204439"/>
    </source>
</evidence>
<gene>
    <name evidence="1" type="ORF">NG800_013435</name>
</gene>
<proteinExistence type="predicted"/>
<accession>A0ABU4JJS6</accession>
<keyword evidence="2" id="KW-1185">Reference proteome</keyword>
<comment type="caution">
    <text evidence="1">The sequence shown here is derived from an EMBL/GenBank/DDBJ whole genome shotgun (WGS) entry which is preliminary data.</text>
</comment>
<dbReference type="RefSeq" id="WP_063968237.1">
    <property type="nucleotide sequence ID" value="NZ_JAMXLT020000024.1"/>
</dbReference>
<name>A0ABU4JJS6_9FLAO</name>